<gene>
    <name evidence="1" type="ORF">NM688_g3785</name>
</gene>
<name>A0ACC1T4K1_9APHY</name>
<reference evidence="1" key="1">
    <citation type="submission" date="2022-07" db="EMBL/GenBank/DDBJ databases">
        <title>Genome Sequence of Phlebia brevispora.</title>
        <authorList>
            <person name="Buettner E."/>
        </authorList>
    </citation>
    <scope>NUCLEOTIDE SEQUENCE</scope>
    <source>
        <strain evidence="1">MPL23</strain>
    </source>
</reference>
<proteinExistence type="predicted"/>
<accession>A0ACC1T4K1</accession>
<organism evidence="1 2">
    <name type="scientific">Phlebia brevispora</name>
    <dbReference type="NCBI Taxonomy" id="194682"/>
    <lineage>
        <taxon>Eukaryota</taxon>
        <taxon>Fungi</taxon>
        <taxon>Dikarya</taxon>
        <taxon>Basidiomycota</taxon>
        <taxon>Agaricomycotina</taxon>
        <taxon>Agaricomycetes</taxon>
        <taxon>Polyporales</taxon>
        <taxon>Meruliaceae</taxon>
        <taxon>Phlebia</taxon>
    </lineage>
</organism>
<evidence type="ECO:0000313" key="1">
    <source>
        <dbReference type="EMBL" id="KAJ3553129.1"/>
    </source>
</evidence>
<keyword evidence="2" id="KW-1185">Reference proteome</keyword>
<dbReference type="Proteomes" id="UP001148662">
    <property type="component" value="Unassembled WGS sequence"/>
</dbReference>
<protein>
    <submittedName>
        <fullName evidence="1">Uncharacterized protein</fullName>
    </submittedName>
</protein>
<comment type="caution">
    <text evidence="1">The sequence shown here is derived from an EMBL/GenBank/DDBJ whole genome shotgun (WGS) entry which is preliminary data.</text>
</comment>
<evidence type="ECO:0000313" key="2">
    <source>
        <dbReference type="Proteomes" id="UP001148662"/>
    </source>
</evidence>
<sequence length="497" mass="55868">MTTSASAVLVFLAAAVLIISLRSHRRFRLPPGPKGVPFFGNVFDLPKSQEWLTYAEWSKQYGSDIIYLNFVGTPVIVINSAKHATELFGKRSAIYSDRSRFVMVNELMGWEFDFAFMGYNDRWRELRRMFHKEFNAQAILKYQLRMTQEVQAILHRFVERPNDFMDHLRHLAGSIILFVTYGIKPLPKDDPHLKAADNALRGLVAATHAGAHLVDFIPALKYIPSWFPGAGFKRQAAEWCKATMNMRDEPFAAVKKSMSTGSTPVSIVSSLLTEAECVKDRERQEEAIRDMAGTAYSGGADTTVSALGTFLLAMVLHPEVQRKAQAEIDRVIGHDRLPTFEDEQDLPYITAVMREVLRWRPIAPLGRAILHDESVFKDPDSFNPDRFLTKEGTLDADSASHVDFVFGFARRACPGRFIGISSVWLTIATILTAFDVDAPTDEHGSKIMPSGEYTSGLAMYPVPFQCTFKPRSAQMETIISDAAQKEEEFLLDIRGKV</sequence>
<dbReference type="EMBL" id="JANHOG010000576">
    <property type="protein sequence ID" value="KAJ3553129.1"/>
    <property type="molecule type" value="Genomic_DNA"/>
</dbReference>